<dbReference type="Proteomes" id="UP001367676">
    <property type="component" value="Unassembled WGS sequence"/>
</dbReference>
<evidence type="ECO:0000256" key="1">
    <source>
        <dbReference type="SAM" id="MobiDB-lite"/>
    </source>
</evidence>
<dbReference type="InterPro" id="IPR003893">
    <property type="entry name" value="Iroquois_homeo"/>
</dbReference>
<dbReference type="AlphaFoldDB" id="A0AAN9T979"/>
<feature type="region of interest" description="Disordered" evidence="1">
    <location>
        <begin position="253"/>
        <end position="285"/>
    </location>
</feature>
<comment type="caution">
    <text evidence="3">The sequence shown here is derived from an EMBL/GenBank/DDBJ whole genome shotgun (WGS) entry which is preliminary data.</text>
</comment>
<name>A0AAN9T979_9HEMI</name>
<feature type="domain" description="Iroquois-class homeodomain protein" evidence="2">
    <location>
        <begin position="77"/>
        <end position="94"/>
    </location>
</feature>
<protein>
    <recommendedName>
        <fullName evidence="2">Iroquois-class homeodomain protein domain-containing protein</fullName>
    </recommendedName>
</protein>
<feature type="compositionally biased region" description="Basic and acidic residues" evidence="1">
    <location>
        <begin position="1"/>
        <end position="12"/>
    </location>
</feature>
<dbReference type="GO" id="GO:0006355">
    <property type="term" value="P:regulation of DNA-templated transcription"/>
    <property type="evidence" value="ECO:0007669"/>
    <property type="project" value="InterPro"/>
</dbReference>
<dbReference type="GO" id="GO:0003677">
    <property type="term" value="F:DNA binding"/>
    <property type="evidence" value="ECO:0007669"/>
    <property type="project" value="InterPro"/>
</dbReference>
<evidence type="ECO:0000313" key="3">
    <source>
        <dbReference type="EMBL" id="KAK7578202.1"/>
    </source>
</evidence>
<gene>
    <name evidence="3" type="ORF">V9T40_010407</name>
</gene>
<dbReference type="GO" id="GO:0005634">
    <property type="term" value="C:nucleus"/>
    <property type="evidence" value="ECO:0007669"/>
    <property type="project" value="InterPro"/>
</dbReference>
<accession>A0AAN9T979</accession>
<dbReference type="SMART" id="SM00548">
    <property type="entry name" value="IRO"/>
    <property type="match status" value="1"/>
</dbReference>
<feature type="region of interest" description="Disordered" evidence="1">
    <location>
        <begin position="1"/>
        <end position="29"/>
    </location>
</feature>
<feature type="compositionally biased region" description="Polar residues" evidence="1">
    <location>
        <begin position="210"/>
        <end position="222"/>
    </location>
</feature>
<evidence type="ECO:0000259" key="2">
    <source>
        <dbReference type="SMART" id="SM00548"/>
    </source>
</evidence>
<reference evidence="3 4" key="1">
    <citation type="submission" date="2024-03" db="EMBL/GenBank/DDBJ databases">
        <title>Adaptation during the transition from Ophiocordyceps entomopathogen to insect associate is accompanied by gene loss and intensified selection.</title>
        <authorList>
            <person name="Ward C.M."/>
            <person name="Onetto C.A."/>
            <person name="Borneman A.R."/>
        </authorList>
    </citation>
    <scope>NUCLEOTIDE SEQUENCE [LARGE SCALE GENOMIC DNA]</scope>
    <source>
        <strain evidence="3">AWRI1</strain>
        <tissue evidence="3">Single Adult Female</tissue>
    </source>
</reference>
<evidence type="ECO:0000313" key="4">
    <source>
        <dbReference type="Proteomes" id="UP001367676"/>
    </source>
</evidence>
<organism evidence="3 4">
    <name type="scientific">Parthenolecanium corni</name>
    <dbReference type="NCBI Taxonomy" id="536013"/>
    <lineage>
        <taxon>Eukaryota</taxon>
        <taxon>Metazoa</taxon>
        <taxon>Ecdysozoa</taxon>
        <taxon>Arthropoda</taxon>
        <taxon>Hexapoda</taxon>
        <taxon>Insecta</taxon>
        <taxon>Pterygota</taxon>
        <taxon>Neoptera</taxon>
        <taxon>Paraneoptera</taxon>
        <taxon>Hemiptera</taxon>
        <taxon>Sternorrhyncha</taxon>
        <taxon>Coccoidea</taxon>
        <taxon>Coccidae</taxon>
        <taxon>Parthenolecanium</taxon>
    </lineage>
</organism>
<proteinExistence type="predicted"/>
<feature type="compositionally biased region" description="Acidic residues" evidence="1">
    <location>
        <begin position="13"/>
        <end position="25"/>
    </location>
</feature>
<feature type="compositionally biased region" description="Low complexity" evidence="1">
    <location>
        <begin position="160"/>
        <end position="170"/>
    </location>
</feature>
<feature type="region of interest" description="Disordered" evidence="1">
    <location>
        <begin position="152"/>
        <end position="175"/>
    </location>
</feature>
<dbReference type="EMBL" id="JBBCAQ010000035">
    <property type="protein sequence ID" value="KAK7578202.1"/>
    <property type="molecule type" value="Genomic_DNA"/>
</dbReference>
<feature type="compositionally biased region" description="Polar residues" evidence="1">
    <location>
        <begin position="253"/>
        <end position="276"/>
    </location>
</feature>
<feature type="region of interest" description="Disordered" evidence="1">
    <location>
        <begin position="191"/>
        <end position="222"/>
    </location>
</feature>
<sequence length="285" mass="31064">MHVKSEHHGVKELDEDDDLDDEDEDERKPNELLSHHQHHHHHMLPQSISRQHPAAHMQYMKDQMVKSQSGPDCGIPLPPSKPKIWSLADTAACKTPPPIPTQQPSTWCTSATPATTNPTYSLNNMRNGFISTGPGGYPSRYGYYGGGSGPVGCPPGGPTSGFPDVQTDTPPQTPPNMKLPSVAGNLMNGSAGAPFSASNPHMSPPMANGYPSSQVTQQQHQIPSQHYVNNCYAQLPNSPRKDKSKINTAAYQQSPASQYLNHSPMPNNVAQPTNEETAFKPFYKK</sequence>
<keyword evidence="4" id="KW-1185">Reference proteome</keyword>